<name>A0A2M8M0F0_9ACTN</name>
<accession>A0A2M8M0F0</accession>
<feature type="chain" id="PRO_5015006240" description="DUF5666 domain-containing protein" evidence="2">
    <location>
        <begin position="25"/>
        <end position="167"/>
    </location>
</feature>
<organism evidence="3 4">
    <name type="scientific">Streptomyces carminius</name>
    <dbReference type="NCBI Taxonomy" id="2665496"/>
    <lineage>
        <taxon>Bacteria</taxon>
        <taxon>Bacillati</taxon>
        <taxon>Actinomycetota</taxon>
        <taxon>Actinomycetes</taxon>
        <taxon>Kitasatosporales</taxon>
        <taxon>Streptomycetaceae</taxon>
        <taxon>Streptomyces</taxon>
    </lineage>
</organism>
<keyword evidence="2" id="KW-0732">Signal</keyword>
<dbReference type="AlphaFoldDB" id="A0A2M8M0F0"/>
<evidence type="ECO:0008006" key="5">
    <source>
        <dbReference type="Google" id="ProtNLM"/>
    </source>
</evidence>
<sequence length="167" mass="16961">MRRHLRLIAVVTVVVLALSGFSQARSSGGKGGGSRSGGGGGGGGGGCGKDSSSSSSSSRYRGGDSDNDGGSSSSGGSGSSSSSSRKPDARIVSCLGKDGKTVVELKSRGRTETFVVYVDFRDETGSLVGSARAQTRLKAGQTKRVEMRPEDSAAADRAKECDLRSVF</sequence>
<dbReference type="Proteomes" id="UP000230407">
    <property type="component" value="Unassembled WGS sequence"/>
</dbReference>
<feature type="region of interest" description="Disordered" evidence="1">
    <location>
        <begin position="139"/>
        <end position="158"/>
    </location>
</feature>
<dbReference type="RefSeq" id="WP_100201756.1">
    <property type="nucleotide sequence ID" value="NZ_PGGW01000039.1"/>
</dbReference>
<evidence type="ECO:0000256" key="1">
    <source>
        <dbReference type="SAM" id="MobiDB-lite"/>
    </source>
</evidence>
<feature type="compositionally biased region" description="Gly residues" evidence="1">
    <location>
        <begin position="28"/>
        <end position="48"/>
    </location>
</feature>
<dbReference type="EMBL" id="PGGW01000039">
    <property type="protein sequence ID" value="PJE97666.1"/>
    <property type="molecule type" value="Genomic_DNA"/>
</dbReference>
<gene>
    <name evidence="3" type="ORF">CUT44_11030</name>
</gene>
<protein>
    <recommendedName>
        <fullName evidence="5">DUF5666 domain-containing protein</fullName>
    </recommendedName>
</protein>
<reference evidence="3 4" key="1">
    <citation type="submission" date="2017-11" db="EMBL/GenBank/DDBJ databases">
        <title>Streptomyces carmine sp. nov., a novel actinomycete isolated from Sophora alopecuroides in Xinjiang, China.</title>
        <authorList>
            <person name="Wang Y."/>
            <person name="Luo X."/>
            <person name="Wan C."/>
            <person name="Zhang L."/>
        </authorList>
    </citation>
    <scope>NUCLEOTIDE SEQUENCE [LARGE SCALE GENOMIC DNA]</scope>
    <source>
        <strain evidence="3 4">TRM SA0054</strain>
    </source>
</reference>
<evidence type="ECO:0000256" key="2">
    <source>
        <dbReference type="SAM" id="SignalP"/>
    </source>
</evidence>
<feature type="signal peptide" evidence="2">
    <location>
        <begin position="1"/>
        <end position="24"/>
    </location>
</feature>
<comment type="caution">
    <text evidence="3">The sequence shown here is derived from an EMBL/GenBank/DDBJ whole genome shotgun (WGS) entry which is preliminary data.</text>
</comment>
<keyword evidence="4" id="KW-1185">Reference proteome</keyword>
<feature type="compositionally biased region" description="Basic and acidic residues" evidence="1">
    <location>
        <begin position="143"/>
        <end position="158"/>
    </location>
</feature>
<evidence type="ECO:0000313" key="4">
    <source>
        <dbReference type="Proteomes" id="UP000230407"/>
    </source>
</evidence>
<feature type="compositionally biased region" description="Low complexity" evidence="1">
    <location>
        <begin position="49"/>
        <end position="60"/>
    </location>
</feature>
<evidence type="ECO:0000313" key="3">
    <source>
        <dbReference type="EMBL" id="PJE97666.1"/>
    </source>
</evidence>
<proteinExistence type="predicted"/>
<feature type="region of interest" description="Disordered" evidence="1">
    <location>
        <begin position="23"/>
        <end position="91"/>
    </location>
</feature>